<gene>
    <name evidence="1" type="ORF">DAPPUDRAFT_299887</name>
</gene>
<keyword evidence="2" id="KW-1185">Reference proteome</keyword>
<protein>
    <submittedName>
        <fullName evidence="1">Uncharacterized protein</fullName>
    </submittedName>
</protein>
<dbReference type="InParanoid" id="E9FQU0"/>
<name>E9FQU0_DAPPU</name>
<dbReference type="EMBL" id="GL732523">
    <property type="protein sequence ID" value="EFX90313.1"/>
    <property type="molecule type" value="Genomic_DNA"/>
</dbReference>
<evidence type="ECO:0000313" key="1">
    <source>
        <dbReference type="EMBL" id="EFX90313.1"/>
    </source>
</evidence>
<evidence type="ECO:0000313" key="2">
    <source>
        <dbReference type="Proteomes" id="UP000000305"/>
    </source>
</evidence>
<dbReference type="KEGG" id="dpx:DAPPUDRAFT_299887"/>
<dbReference type="HOGENOM" id="CLU_2906301_0_0_1"/>
<organism evidence="1 2">
    <name type="scientific">Daphnia pulex</name>
    <name type="common">Water flea</name>
    <dbReference type="NCBI Taxonomy" id="6669"/>
    <lineage>
        <taxon>Eukaryota</taxon>
        <taxon>Metazoa</taxon>
        <taxon>Ecdysozoa</taxon>
        <taxon>Arthropoda</taxon>
        <taxon>Crustacea</taxon>
        <taxon>Branchiopoda</taxon>
        <taxon>Diplostraca</taxon>
        <taxon>Cladocera</taxon>
        <taxon>Anomopoda</taxon>
        <taxon>Daphniidae</taxon>
        <taxon>Daphnia</taxon>
    </lineage>
</organism>
<dbReference type="AlphaFoldDB" id="E9FQU0"/>
<reference evidence="1 2" key="1">
    <citation type="journal article" date="2011" name="Science">
        <title>The ecoresponsive genome of Daphnia pulex.</title>
        <authorList>
            <person name="Colbourne J.K."/>
            <person name="Pfrender M.E."/>
            <person name="Gilbert D."/>
            <person name="Thomas W.K."/>
            <person name="Tucker A."/>
            <person name="Oakley T.H."/>
            <person name="Tokishita S."/>
            <person name="Aerts A."/>
            <person name="Arnold G.J."/>
            <person name="Basu M.K."/>
            <person name="Bauer D.J."/>
            <person name="Caceres C.E."/>
            <person name="Carmel L."/>
            <person name="Casola C."/>
            <person name="Choi J.H."/>
            <person name="Detter J.C."/>
            <person name="Dong Q."/>
            <person name="Dusheyko S."/>
            <person name="Eads B.D."/>
            <person name="Frohlich T."/>
            <person name="Geiler-Samerotte K.A."/>
            <person name="Gerlach D."/>
            <person name="Hatcher P."/>
            <person name="Jogdeo S."/>
            <person name="Krijgsveld J."/>
            <person name="Kriventseva E.V."/>
            <person name="Kultz D."/>
            <person name="Laforsch C."/>
            <person name="Lindquist E."/>
            <person name="Lopez J."/>
            <person name="Manak J.R."/>
            <person name="Muller J."/>
            <person name="Pangilinan J."/>
            <person name="Patwardhan R.P."/>
            <person name="Pitluck S."/>
            <person name="Pritham E.J."/>
            <person name="Rechtsteiner A."/>
            <person name="Rho M."/>
            <person name="Rogozin I.B."/>
            <person name="Sakarya O."/>
            <person name="Salamov A."/>
            <person name="Schaack S."/>
            <person name="Shapiro H."/>
            <person name="Shiga Y."/>
            <person name="Skalitzky C."/>
            <person name="Smith Z."/>
            <person name="Souvorov A."/>
            <person name="Sung W."/>
            <person name="Tang Z."/>
            <person name="Tsuchiya D."/>
            <person name="Tu H."/>
            <person name="Vos H."/>
            <person name="Wang M."/>
            <person name="Wolf Y.I."/>
            <person name="Yamagata H."/>
            <person name="Yamada T."/>
            <person name="Ye Y."/>
            <person name="Shaw J.R."/>
            <person name="Andrews J."/>
            <person name="Crease T.J."/>
            <person name="Tang H."/>
            <person name="Lucas S.M."/>
            <person name="Robertson H.M."/>
            <person name="Bork P."/>
            <person name="Koonin E.V."/>
            <person name="Zdobnov E.M."/>
            <person name="Grigoriev I.V."/>
            <person name="Lynch M."/>
            <person name="Boore J.L."/>
        </authorList>
    </citation>
    <scope>NUCLEOTIDE SEQUENCE [LARGE SCALE GENOMIC DNA]</scope>
</reference>
<sequence>MLVRIPSLFLMCGRYIQRLHYNSVIPRIPVCLLPWLPTKQQIRRNRISVNAFFKQIIVLRRP</sequence>
<dbReference type="Proteomes" id="UP000000305">
    <property type="component" value="Unassembled WGS sequence"/>
</dbReference>
<proteinExistence type="predicted"/>
<accession>E9FQU0</accession>